<reference evidence="2 3" key="1">
    <citation type="journal article" date="2018" name="Mol. Biol. Evol.">
        <title>Broad Genomic Sampling Reveals a Smut Pathogenic Ancestry of the Fungal Clade Ustilaginomycotina.</title>
        <authorList>
            <person name="Kijpornyongpan T."/>
            <person name="Mondo S.J."/>
            <person name="Barry K."/>
            <person name="Sandor L."/>
            <person name="Lee J."/>
            <person name="Lipzen A."/>
            <person name="Pangilinan J."/>
            <person name="LaButti K."/>
            <person name="Hainaut M."/>
            <person name="Henrissat B."/>
            <person name="Grigoriev I.V."/>
            <person name="Spatafora J.W."/>
            <person name="Aime M.C."/>
        </authorList>
    </citation>
    <scope>NUCLEOTIDE SEQUENCE [LARGE SCALE GENOMIC DNA]</scope>
    <source>
        <strain evidence="2 3">MCA 3645</strain>
    </source>
</reference>
<sequence length="1054" mass="113725">MNSEPDLILWPGLGPRGLDLSRGSNVTAAATTCMRKRDSKFRYARPHEGSGIKEVREASYCCRLAGAPFDAKGCTGETGFVDAHVSACVQVSSFCGRCAGVGLAPSKKQLLIFVSIYCRLVRADHTSAAVSGLSTAPSSIVRLSFAPCGTSTIGVWSLATLFAPQPRRYSTRHPNLAIYPCFLYPSHGLLRVNRVNLSEHLTPVRLRYRTFTTSRQARPTAPMPVYDANMTSSRPTRHRPNLSNSSNTSSDNGTSSSEGSHQHGHSSKPGAWERLRRPSTASSTKRPQYNESNRSISNVGATIGRNNGNGVTSPAAAMFASHDMMRTASDDSYLHILASRRPAQDSDTASISSFTCSLSKEFDRQRRGADAHAATRSTAPSSASSYAPNSAKQAWLDSTFDKLSALYRSKRAGKGANEAQPASKVKPHFLDLSSVICPVPSLNGSTRSRSKTIDALKTPQADESRELMLDLTTPKPTQTQHFAAHTKVNAMRLPSPPPLSPLTPSFALQPLPLMNADSHLNVSNGHSMMQSYLGGTVDDLHKVAASPSTGGRLLRKQKSFDVPTEMRRRQRREWGNDENNPKGLSIGIPRIPDWARSQHLRSGGNGSAPTSPANAIAPPLPSPATMALQHPSVSHLARPAAMTRTTSHDTADRQQQQQQQQQHSPLRPRLGTRSSSSALRHMELFDPTSSTGFTSVTPSDAATSHTRPPPLMHPSRESYGSSTGSESLPQTPVSATYLRSLPYVQPISPPLRNVGLLEEKEYIREWGRDQELSKTHHTYHAHQLQQPSYPHAHPAMTGGGALGLMPGMMIRAHSDSPAQPSRLRSDSDASNGSDDLGFGGPVYNANRTPRPARSQQRPIMRREHTALGTTVLADSPTKRGLAPELMAIPGAPVPGLSTTPRSSSLQDLQAEGEAPTAATISQRMQRASLMSVNSESSESSLAYTKPSPNPEQSHAQPQRSDSTRSHDTATVSSSNVAVPSAMHRDDSQATGLSITPTNSYRTDLCHESNTSKWSPATPPQAPASTNGNGRRRANSRADEWAANLRKLTRSTAAK</sequence>
<keyword evidence="3" id="KW-1185">Reference proteome</keyword>
<feature type="region of interest" description="Disordered" evidence="1">
    <location>
        <begin position="367"/>
        <end position="388"/>
    </location>
</feature>
<accession>A0A317XQ47</accession>
<feature type="region of interest" description="Disordered" evidence="1">
    <location>
        <begin position="811"/>
        <end position="1054"/>
    </location>
</feature>
<dbReference type="InParanoid" id="A0A317XQ47"/>
<feature type="compositionally biased region" description="Low complexity" evidence="1">
    <location>
        <begin position="243"/>
        <end position="259"/>
    </location>
</feature>
<organism evidence="2 3">
    <name type="scientific">Testicularia cyperi</name>
    <dbReference type="NCBI Taxonomy" id="1882483"/>
    <lineage>
        <taxon>Eukaryota</taxon>
        <taxon>Fungi</taxon>
        <taxon>Dikarya</taxon>
        <taxon>Basidiomycota</taxon>
        <taxon>Ustilaginomycotina</taxon>
        <taxon>Ustilaginomycetes</taxon>
        <taxon>Ustilaginales</taxon>
        <taxon>Anthracoideaceae</taxon>
        <taxon>Testicularia</taxon>
    </lineage>
</organism>
<evidence type="ECO:0000313" key="2">
    <source>
        <dbReference type="EMBL" id="PWZ00212.1"/>
    </source>
</evidence>
<feature type="region of interest" description="Disordered" evidence="1">
    <location>
        <begin position="548"/>
        <end position="730"/>
    </location>
</feature>
<feature type="compositionally biased region" description="Polar residues" evidence="1">
    <location>
        <begin position="279"/>
        <end position="310"/>
    </location>
</feature>
<feature type="compositionally biased region" description="Polar residues" evidence="1">
    <location>
        <begin position="988"/>
        <end position="1013"/>
    </location>
</feature>
<feature type="compositionally biased region" description="Basic and acidic residues" evidence="1">
    <location>
        <begin position="564"/>
        <end position="575"/>
    </location>
</feature>
<dbReference type="OrthoDB" id="2553278at2759"/>
<evidence type="ECO:0000256" key="1">
    <source>
        <dbReference type="SAM" id="MobiDB-lite"/>
    </source>
</evidence>
<name>A0A317XQ47_9BASI</name>
<feature type="compositionally biased region" description="Polar residues" evidence="1">
    <location>
        <begin position="687"/>
        <end position="706"/>
    </location>
</feature>
<protein>
    <submittedName>
        <fullName evidence="2">Uncharacterized protein</fullName>
    </submittedName>
</protein>
<dbReference type="AlphaFoldDB" id="A0A317XQ47"/>
<gene>
    <name evidence="2" type="ORF">BCV70DRAFT_206473</name>
</gene>
<evidence type="ECO:0000313" key="3">
    <source>
        <dbReference type="Proteomes" id="UP000246740"/>
    </source>
</evidence>
<dbReference type="EMBL" id="KZ819193">
    <property type="protein sequence ID" value="PWZ00212.1"/>
    <property type="molecule type" value="Genomic_DNA"/>
</dbReference>
<feature type="compositionally biased region" description="Polar residues" evidence="1">
    <location>
        <begin position="950"/>
        <end position="960"/>
    </location>
</feature>
<feature type="compositionally biased region" description="Polar residues" evidence="1">
    <location>
        <begin position="896"/>
        <end position="907"/>
    </location>
</feature>
<feature type="compositionally biased region" description="Low complexity" evidence="1">
    <location>
        <begin position="371"/>
        <end position="388"/>
    </location>
</feature>
<feature type="region of interest" description="Disordered" evidence="1">
    <location>
        <begin position="212"/>
        <end position="310"/>
    </location>
</feature>
<feature type="compositionally biased region" description="Polar residues" evidence="1">
    <location>
        <begin position="718"/>
        <end position="730"/>
    </location>
</feature>
<feature type="compositionally biased region" description="Polar residues" evidence="1">
    <location>
        <begin position="968"/>
        <end position="977"/>
    </location>
</feature>
<feature type="compositionally biased region" description="Low complexity" evidence="1">
    <location>
        <begin position="928"/>
        <end position="941"/>
    </location>
</feature>
<proteinExistence type="predicted"/>
<dbReference type="Proteomes" id="UP000246740">
    <property type="component" value="Unassembled WGS sequence"/>
</dbReference>